<dbReference type="Proteomes" id="UP001295469">
    <property type="component" value="Chromosome C08"/>
</dbReference>
<dbReference type="EMBL" id="HG994372">
    <property type="protein sequence ID" value="CAF2107598.1"/>
    <property type="molecule type" value="Genomic_DNA"/>
</dbReference>
<protein>
    <submittedName>
        <fullName evidence="2">(rape) hypothetical protein</fullName>
    </submittedName>
</protein>
<evidence type="ECO:0000313" key="2">
    <source>
        <dbReference type="EMBL" id="CAF2107598.1"/>
    </source>
</evidence>
<sequence>MCLYCEGRPPSPLRFSPSVRRHFDSIRVALWIPHMFSHLIIAVRSCIIQRDHTVMIPFIRTTTSLLLRGSPRKHCSFMSMYLGLSIFHLMYLHHYVFHYFLRIMSYT</sequence>
<reference evidence="2" key="1">
    <citation type="submission" date="2021-01" db="EMBL/GenBank/DDBJ databases">
        <authorList>
            <consortium name="Genoscope - CEA"/>
            <person name="William W."/>
        </authorList>
    </citation>
    <scope>NUCLEOTIDE SEQUENCE</scope>
</reference>
<feature type="transmembrane region" description="Helical" evidence="1">
    <location>
        <begin position="80"/>
        <end position="101"/>
    </location>
</feature>
<dbReference type="AlphaFoldDB" id="A0A816UZ60"/>
<gene>
    <name evidence="2" type="ORF">DARMORV10_C08P11360.1</name>
</gene>
<keyword evidence="1" id="KW-0812">Transmembrane</keyword>
<keyword evidence="1" id="KW-1133">Transmembrane helix</keyword>
<keyword evidence="1" id="KW-0472">Membrane</keyword>
<name>A0A816UZ60_BRANA</name>
<accession>A0A816UZ60</accession>
<proteinExistence type="predicted"/>
<evidence type="ECO:0000256" key="1">
    <source>
        <dbReference type="SAM" id="Phobius"/>
    </source>
</evidence>
<organism evidence="2">
    <name type="scientific">Brassica napus</name>
    <name type="common">Rape</name>
    <dbReference type="NCBI Taxonomy" id="3708"/>
    <lineage>
        <taxon>Eukaryota</taxon>
        <taxon>Viridiplantae</taxon>
        <taxon>Streptophyta</taxon>
        <taxon>Embryophyta</taxon>
        <taxon>Tracheophyta</taxon>
        <taxon>Spermatophyta</taxon>
        <taxon>Magnoliopsida</taxon>
        <taxon>eudicotyledons</taxon>
        <taxon>Gunneridae</taxon>
        <taxon>Pentapetalae</taxon>
        <taxon>rosids</taxon>
        <taxon>malvids</taxon>
        <taxon>Brassicales</taxon>
        <taxon>Brassicaceae</taxon>
        <taxon>Brassiceae</taxon>
        <taxon>Brassica</taxon>
    </lineage>
</organism>